<dbReference type="EMBL" id="JAPFFJ010000013">
    <property type="protein sequence ID" value="KAJ6412918.1"/>
    <property type="molecule type" value="Genomic_DNA"/>
</dbReference>
<keyword evidence="1" id="KW-0812">Transmembrane</keyword>
<organism evidence="2 3">
    <name type="scientific">Salix udensis</name>
    <dbReference type="NCBI Taxonomy" id="889485"/>
    <lineage>
        <taxon>Eukaryota</taxon>
        <taxon>Viridiplantae</taxon>
        <taxon>Streptophyta</taxon>
        <taxon>Embryophyta</taxon>
        <taxon>Tracheophyta</taxon>
        <taxon>Spermatophyta</taxon>
        <taxon>Magnoliopsida</taxon>
        <taxon>eudicotyledons</taxon>
        <taxon>Gunneridae</taxon>
        <taxon>Pentapetalae</taxon>
        <taxon>rosids</taxon>
        <taxon>fabids</taxon>
        <taxon>Malpighiales</taxon>
        <taxon>Salicaceae</taxon>
        <taxon>Saliceae</taxon>
        <taxon>Salix</taxon>
    </lineage>
</organism>
<dbReference type="Proteomes" id="UP001162972">
    <property type="component" value="Chromosome 5"/>
</dbReference>
<comment type="caution">
    <text evidence="2">The sequence shown here is derived from an EMBL/GenBank/DDBJ whole genome shotgun (WGS) entry which is preliminary data.</text>
</comment>
<keyword evidence="1" id="KW-0472">Membrane</keyword>
<accession>A0AAD6P1S1</accession>
<evidence type="ECO:0000313" key="3">
    <source>
        <dbReference type="Proteomes" id="UP001162972"/>
    </source>
</evidence>
<keyword evidence="1" id="KW-1133">Transmembrane helix</keyword>
<evidence type="ECO:0000256" key="1">
    <source>
        <dbReference type="SAM" id="Phobius"/>
    </source>
</evidence>
<sequence>MCVVSSVCLCVQLQSMLVCAVARFATAMYNNTSMLTWTNLFLSCCIGFFLHYLSGVKYCIGLLGEIASWNLNSLFGLVYFCHNSERHFVIVPHGYRLMRQLKKI</sequence>
<keyword evidence="3" id="KW-1185">Reference proteome</keyword>
<evidence type="ECO:0000313" key="2">
    <source>
        <dbReference type="EMBL" id="KAJ6412918.1"/>
    </source>
</evidence>
<name>A0AAD6P1S1_9ROSI</name>
<protein>
    <submittedName>
        <fullName evidence="2">Uncharacterized protein</fullName>
    </submittedName>
</protein>
<reference evidence="2 3" key="1">
    <citation type="journal article" date="2023" name="Int. J. Mol. Sci.">
        <title>De Novo Assembly and Annotation of 11 Diverse Shrub Willow (Salix) Genomes Reveals Novel Gene Organization in Sex-Linked Regions.</title>
        <authorList>
            <person name="Hyden B."/>
            <person name="Feng K."/>
            <person name="Yates T.B."/>
            <person name="Jawdy S."/>
            <person name="Cereghino C."/>
            <person name="Smart L.B."/>
            <person name="Muchero W."/>
        </authorList>
    </citation>
    <scope>NUCLEOTIDE SEQUENCE [LARGE SCALE GENOMIC DNA]</scope>
    <source>
        <tissue evidence="2">Shoot tip</tissue>
    </source>
</reference>
<dbReference type="AlphaFoldDB" id="A0AAD6P1S1"/>
<gene>
    <name evidence="2" type="ORF">OIU84_005868</name>
</gene>
<feature type="transmembrane region" description="Helical" evidence="1">
    <location>
        <begin position="36"/>
        <end position="53"/>
    </location>
</feature>
<proteinExistence type="predicted"/>